<dbReference type="Proteomes" id="UP000230002">
    <property type="component" value="Unassembled WGS sequence"/>
</dbReference>
<name>A0A2G8S7T4_9APHY</name>
<protein>
    <submittedName>
        <fullName evidence="2">Uncharacterized protein</fullName>
    </submittedName>
</protein>
<dbReference type="OrthoDB" id="3187264at2759"/>
<evidence type="ECO:0000256" key="1">
    <source>
        <dbReference type="SAM" id="Phobius"/>
    </source>
</evidence>
<sequence>MSLVSFSRHTLKQLKFVLPGGLLTYYFDSYNVLIRLLNGEGGDQGWSRFSARLSLLAAVVTVFSFLYVLILPLVRREQPDYRHWRVSGVLTPVVPVE</sequence>
<keyword evidence="3" id="KW-1185">Reference proteome</keyword>
<dbReference type="AlphaFoldDB" id="A0A2G8S7T4"/>
<evidence type="ECO:0000313" key="2">
    <source>
        <dbReference type="EMBL" id="PIL29805.1"/>
    </source>
</evidence>
<evidence type="ECO:0000313" key="3">
    <source>
        <dbReference type="Proteomes" id="UP000230002"/>
    </source>
</evidence>
<proteinExistence type="predicted"/>
<keyword evidence="1" id="KW-0472">Membrane</keyword>
<keyword evidence="1" id="KW-0812">Transmembrane</keyword>
<keyword evidence="1" id="KW-1133">Transmembrane helix</keyword>
<feature type="transmembrane region" description="Helical" evidence="1">
    <location>
        <begin position="16"/>
        <end position="33"/>
    </location>
</feature>
<reference evidence="2 3" key="1">
    <citation type="journal article" date="2015" name="Sci. Rep.">
        <title>Chromosome-level genome map provides insights into diverse defense mechanisms in the medicinal fungus Ganoderma sinense.</title>
        <authorList>
            <person name="Zhu Y."/>
            <person name="Xu J."/>
            <person name="Sun C."/>
            <person name="Zhou S."/>
            <person name="Xu H."/>
            <person name="Nelson D.R."/>
            <person name="Qian J."/>
            <person name="Song J."/>
            <person name="Luo H."/>
            <person name="Xiang L."/>
            <person name="Li Y."/>
            <person name="Xu Z."/>
            <person name="Ji A."/>
            <person name="Wang L."/>
            <person name="Lu S."/>
            <person name="Hayward A."/>
            <person name="Sun W."/>
            <person name="Li X."/>
            <person name="Schwartz D.C."/>
            <person name="Wang Y."/>
            <person name="Chen S."/>
        </authorList>
    </citation>
    <scope>NUCLEOTIDE SEQUENCE [LARGE SCALE GENOMIC DNA]</scope>
    <source>
        <strain evidence="2 3">ZZ0214-1</strain>
    </source>
</reference>
<comment type="caution">
    <text evidence="2">The sequence shown here is derived from an EMBL/GenBank/DDBJ whole genome shotgun (WGS) entry which is preliminary data.</text>
</comment>
<gene>
    <name evidence="2" type="ORF">GSI_08011</name>
</gene>
<accession>A0A2G8S7T4</accession>
<feature type="transmembrane region" description="Helical" evidence="1">
    <location>
        <begin position="53"/>
        <end position="74"/>
    </location>
</feature>
<organism evidence="2 3">
    <name type="scientific">Ganoderma sinense ZZ0214-1</name>
    <dbReference type="NCBI Taxonomy" id="1077348"/>
    <lineage>
        <taxon>Eukaryota</taxon>
        <taxon>Fungi</taxon>
        <taxon>Dikarya</taxon>
        <taxon>Basidiomycota</taxon>
        <taxon>Agaricomycotina</taxon>
        <taxon>Agaricomycetes</taxon>
        <taxon>Polyporales</taxon>
        <taxon>Polyporaceae</taxon>
        <taxon>Ganoderma</taxon>
    </lineage>
</organism>
<dbReference type="EMBL" id="AYKW01000018">
    <property type="protein sequence ID" value="PIL29805.1"/>
    <property type="molecule type" value="Genomic_DNA"/>
</dbReference>